<evidence type="ECO:0000313" key="1">
    <source>
        <dbReference type="EMBL" id="CAI2382793.1"/>
    </source>
</evidence>
<evidence type="ECO:0000313" key="2">
    <source>
        <dbReference type="Proteomes" id="UP001295684"/>
    </source>
</evidence>
<dbReference type="Proteomes" id="UP001295684">
    <property type="component" value="Unassembled WGS sequence"/>
</dbReference>
<reference evidence="1" key="1">
    <citation type="submission" date="2023-07" db="EMBL/GenBank/DDBJ databases">
        <authorList>
            <consortium name="AG Swart"/>
            <person name="Singh M."/>
            <person name="Singh A."/>
            <person name="Seah K."/>
            <person name="Emmerich C."/>
        </authorList>
    </citation>
    <scope>NUCLEOTIDE SEQUENCE</scope>
    <source>
        <strain evidence="1">DP1</strain>
    </source>
</reference>
<keyword evidence="2" id="KW-1185">Reference proteome</keyword>
<organism evidence="1 2">
    <name type="scientific">Euplotes crassus</name>
    <dbReference type="NCBI Taxonomy" id="5936"/>
    <lineage>
        <taxon>Eukaryota</taxon>
        <taxon>Sar</taxon>
        <taxon>Alveolata</taxon>
        <taxon>Ciliophora</taxon>
        <taxon>Intramacronucleata</taxon>
        <taxon>Spirotrichea</taxon>
        <taxon>Hypotrichia</taxon>
        <taxon>Euplotida</taxon>
        <taxon>Euplotidae</taxon>
        <taxon>Moneuplotes</taxon>
    </lineage>
</organism>
<dbReference type="AlphaFoldDB" id="A0AAD2D7Y3"/>
<protein>
    <submittedName>
        <fullName evidence="1">Uncharacterized protein</fullName>
    </submittedName>
</protein>
<dbReference type="EMBL" id="CAMPGE010024988">
    <property type="protein sequence ID" value="CAI2382793.1"/>
    <property type="molecule type" value="Genomic_DNA"/>
</dbReference>
<accession>A0AAD2D7Y3</accession>
<name>A0AAD2D7Y3_EUPCR</name>
<proteinExistence type="predicted"/>
<gene>
    <name evidence="1" type="ORF">ECRASSUSDP1_LOCUS24279</name>
</gene>
<comment type="caution">
    <text evidence="1">The sequence shown here is derived from an EMBL/GenBank/DDBJ whole genome shotgun (WGS) entry which is preliminary data.</text>
</comment>
<sequence length="137" mass="16265">MIQGMPRCKTYMDCEKIAYMVRKSADNALKQDLFVCSMCMMTHYSDQVLEPIPEIDPITECLNSGMRTQMLYRWHSLPRMHIHERVLYLQCCYRTKSWPLQEELLRPPINYTSDHYIVGTHSELLKEAWLRPCASLF</sequence>